<proteinExistence type="inferred from homology"/>
<protein>
    <recommendedName>
        <fullName evidence="4">Enoyl reductase (ER) domain-containing protein</fullName>
    </recommendedName>
</protein>
<dbReference type="Pfam" id="PF08240">
    <property type="entry name" value="ADH_N"/>
    <property type="match status" value="1"/>
</dbReference>
<sequence length="338" mass="35894">MPLTQTALVVSEIGKPVVLRHDHPVPEPGPKQVQLKVTVAGINPHDQKNRDNGIFIAGDLPGVLCNDVVGIVAALGENVTEFALGDRVVSQAGLYKRSVQNDVGAAARIPDSITDDEAATLPTNVIAPLVAFFSELQIPAPWSSGAEGFDYANAMLLVIGGGSNCGRFGVQLAKLVGIGKIVVVGGDETELKSFGATHVIDRHAGEDAILGHIKDVVGDDLVYAFDAVNPPAGQSLAIDALSSQRRGSLARLLSRGTIDESLVHQKEAGYNLRDVLGISQLHPDMATEFWTRLPAYLEDGSIKPLGFVVSHGLDADHVNEVLDRYRDGHAVTKTHVHL</sequence>
<comment type="caution">
    <text evidence="5">The sequence shown here is derived from an EMBL/GenBank/DDBJ whole genome shotgun (WGS) entry which is preliminary data.</text>
</comment>
<name>A0AAV9JJJ4_9PEZI</name>
<dbReference type="Proteomes" id="UP001324427">
    <property type="component" value="Unassembled WGS sequence"/>
</dbReference>
<evidence type="ECO:0000256" key="3">
    <source>
        <dbReference type="ARBA" id="ARBA00023002"/>
    </source>
</evidence>
<dbReference type="InterPro" id="IPR020843">
    <property type="entry name" value="ER"/>
</dbReference>
<dbReference type="EMBL" id="JAVFHQ010000020">
    <property type="protein sequence ID" value="KAK4545304.1"/>
    <property type="molecule type" value="Genomic_DNA"/>
</dbReference>
<feature type="domain" description="Enoyl reductase (ER)" evidence="4">
    <location>
        <begin position="11"/>
        <end position="318"/>
    </location>
</feature>
<dbReference type="Gene3D" id="3.90.180.10">
    <property type="entry name" value="Medium-chain alcohol dehydrogenases, catalytic domain"/>
    <property type="match status" value="1"/>
</dbReference>
<dbReference type="SUPFAM" id="SSF51735">
    <property type="entry name" value="NAD(P)-binding Rossmann-fold domains"/>
    <property type="match status" value="1"/>
</dbReference>
<dbReference type="InterPro" id="IPR013149">
    <property type="entry name" value="ADH-like_C"/>
</dbReference>
<dbReference type="SUPFAM" id="SSF50129">
    <property type="entry name" value="GroES-like"/>
    <property type="match status" value="1"/>
</dbReference>
<dbReference type="InterPro" id="IPR047122">
    <property type="entry name" value="Trans-enoyl_RdTase-like"/>
</dbReference>
<keyword evidence="6" id="KW-1185">Reference proteome</keyword>
<dbReference type="AlphaFoldDB" id="A0AAV9JJJ4"/>
<dbReference type="CDD" id="cd08249">
    <property type="entry name" value="enoyl_reductase_like"/>
    <property type="match status" value="1"/>
</dbReference>
<comment type="subunit">
    <text evidence="2">Monomer.</text>
</comment>
<dbReference type="SMART" id="SM00829">
    <property type="entry name" value="PKS_ER"/>
    <property type="match status" value="1"/>
</dbReference>
<gene>
    <name evidence="5" type="ORF">LTR36_003484</name>
</gene>
<reference evidence="5 6" key="1">
    <citation type="submission" date="2021-11" db="EMBL/GenBank/DDBJ databases">
        <title>Black yeast isolated from Biological Soil Crust.</title>
        <authorList>
            <person name="Kurbessoian T."/>
        </authorList>
    </citation>
    <scope>NUCLEOTIDE SEQUENCE [LARGE SCALE GENOMIC DNA]</scope>
    <source>
        <strain evidence="5 6">CCFEE 5522</strain>
    </source>
</reference>
<keyword evidence="3" id="KW-0560">Oxidoreductase</keyword>
<dbReference type="PANTHER" id="PTHR45348:SF2">
    <property type="entry name" value="ZINC-TYPE ALCOHOL DEHYDROGENASE-LIKE PROTEIN C2E1P3.01"/>
    <property type="match status" value="1"/>
</dbReference>
<dbReference type="Pfam" id="PF00107">
    <property type="entry name" value="ADH_zinc_N"/>
    <property type="match status" value="1"/>
</dbReference>
<dbReference type="GO" id="GO:0016651">
    <property type="term" value="F:oxidoreductase activity, acting on NAD(P)H"/>
    <property type="evidence" value="ECO:0007669"/>
    <property type="project" value="InterPro"/>
</dbReference>
<evidence type="ECO:0000256" key="1">
    <source>
        <dbReference type="ARBA" id="ARBA00008072"/>
    </source>
</evidence>
<dbReference type="InterPro" id="IPR036291">
    <property type="entry name" value="NAD(P)-bd_dom_sf"/>
</dbReference>
<evidence type="ECO:0000313" key="6">
    <source>
        <dbReference type="Proteomes" id="UP001324427"/>
    </source>
</evidence>
<dbReference type="InterPro" id="IPR013154">
    <property type="entry name" value="ADH-like_N"/>
</dbReference>
<dbReference type="Gene3D" id="3.40.50.720">
    <property type="entry name" value="NAD(P)-binding Rossmann-like Domain"/>
    <property type="match status" value="1"/>
</dbReference>
<comment type="similarity">
    <text evidence="1">Belongs to the zinc-containing alcohol dehydrogenase family.</text>
</comment>
<evidence type="ECO:0000256" key="2">
    <source>
        <dbReference type="ARBA" id="ARBA00011245"/>
    </source>
</evidence>
<dbReference type="InterPro" id="IPR011032">
    <property type="entry name" value="GroES-like_sf"/>
</dbReference>
<organism evidence="5 6">
    <name type="scientific">Oleoguttula mirabilis</name>
    <dbReference type="NCBI Taxonomy" id="1507867"/>
    <lineage>
        <taxon>Eukaryota</taxon>
        <taxon>Fungi</taxon>
        <taxon>Dikarya</taxon>
        <taxon>Ascomycota</taxon>
        <taxon>Pezizomycotina</taxon>
        <taxon>Dothideomycetes</taxon>
        <taxon>Dothideomycetidae</taxon>
        <taxon>Mycosphaerellales</taxon>
        <taxon>Teratosphaeriaceae</taxon>
        <taxon>Oleoguttula</taxon>
    </lineage>
</organism>
<evidence type="ECO:0000313" key="5">
    <source>
        <dbReference type="EMBL" id="KAK4545304.1"/>
    </source>
</evidence>
<evidence type="ECO:0000259" key="4">
    <source>
        <dbReference type="SMART" id="SM00829"/>
    </source>
</evidence>
<accession>A0AAV9JJJ4</accession>
<dbReference type="PANTHER" id="PTHR45348">
    <property type="entry name" value="HYPOTHETICAL OXIDOREDUCTASE (EUROFUNG)"/>
    <property type="match status" value="1"/>
</dbReference>